<dbReference type="PANTHER" id="PTHR48034">
    <property type="entry name" value="TRANSFORMER-2 SEX-DETERMINING PROTEIN-RELATED"/>
    <property type="match status" value="1"/>
</dbReference>
<feature type="compositionally biased region" description="Pro residues" evidence="2">
    <location>
        <begin position="254"/>
        <end position="265"/>
    </location>
</feature>
<dbReference type="CDD" id="cd00590">
    <property type="entry name" value="RRM_SF"/>
    <property type="match status" value="1"/>
</dbReference>
<dbReference type="InterPro" id="IPR012677">
    <property type="entry name" value="Nucleotide-bd_a/b_plait_sf"/>
</dbReference>
<gene>
    <name evidence="4" type="ORF">K7432_014969</name>
</gene>
<evidence type="ECO:0000259" key="3">
    <source>
        <dbReference type="PROSITE" id="PS50102"/>
    </source>
</evidence>
<dbReference type="InterPro" id="IPR035979">
    <property type="entry name" value="RBD_domain_sf"/>
</dbReference>
<dbReference type="SUPFAM" id="SSF54928">
    <property type="entry name" value="RNA-binding domain, RBD"/>
    <property type="match status" value="1"/>
</dbReference>
<evidence type="ECO:0000256" key="2">
    <source>
        <dbReference type="SAM" id="MobiDB-lite"/>
    </source>
</evidence>
<feature type="compositionally biased region" description="Basic and acidic residues" evidence="2">
    <location>
        <begin position="266"/>
        <end position="295"/>
    </location>
</feature>
<keyword evidence="1" id="KW-0694">RNA-binding</keyword>
<protein>
    <recommendedName>
        <fullName evidence="3">RRM domain-containing protein</fullName>
    </recommendedName>
</protein>
<feature type="compositionally biased region" description="Basic and acidic residues" evidence="2">
    <location>
        <begin position="1"/>
        <end position="25"/>
    </location>
</feature>
<dbReference type="EMBL" id="JASJQH010008740">
    <property type="protein sequence ID" value="KAK9686951.1"/>
    <property type="molecule type" value="Genomic_DNA"/>
</dbReference>
<name>A0ABR2VPA7_9FUNG</name>
<feature type="region of interest" description="Disordered" evidence="2">
    <location>
        <begin position="135"/>
        <end position="190"/>
    </location>
</feature>
<dbReference type="Gene3D" id="3.30.70.330">
    <property type="match status" value="1"/>
</dbReference>
<reference evidence="4 5" key="1">
    <citation type="submission" date="2023-04" db="EMBL/GenBank/DDBJ databases">
        <title>Genome of Basidiobolus ranarum AG-B5.</title>
        <authorList>
            <person name="Stajich J.E."/>
            <person name="Carter-House D."/>
            <person name="Gryganskyi A."/>
        </authorList>
    </citation>
    <scope>NUCLEOTIDE SEQUENCE [LARGE SCALE GENOMIC DNA]</scope>
    <source>
        <strain evidence="4 5">AG-B5</strain>
    </source>
</reference>
<proteinExistence type="predicted"/>
<dbReference type="InterPro" id="IPR050441">
    <property type="entry name" value="RBM"/>
</dbReference>
<feature type="region of interest" description="Disordered" evidence="2">
    <location>
        <begin position="1"/>
        <end position="63"/>
    </location>
</feature>
<evidence type="ECO:0000313" key="5">
    <source>
        <dbReference type="Proteomes" id="UP001479436"/>
    </source>
</evidence>
<feature type="domain" description="RRM" evidence="3">
    <location>
        <begin position="62"/>
        <end position="140"/>
    </location>
</feature>
<organism evidence="4 5">
    <name type="scientific">Basidiobolus ranarum</name>
    <dbReference type="NCBI Taxonomy" id="34480"/>
    <lineage>
        <taxon>Eukaryota</taxon>
        <taxon>Fungi</taxon>
        <taxon>Fungi incertae sedis</taxon>
        <taxon>Zoopagomycota</taxon>
        <taxon>Entomophthoromycotina</taxon>
        <taxon>Basidiobolomycetes</taxon>
        <taxon>Basidiobolales</taxon>
        <taxon>Basidiobolaceae</taxon>
        <taxon>Basidiobolus</taxon>
    </lineage>
</organism>
<keyword evidence="5" id="KW-1185">Reference proteome</keyword>
<feature type="compositionally biased region" description="Basic and acidic residues" evidence="2">
    <location>
        <begin position="223"/>
        <end position="249"/>
    </location>
</feature>
<evidence type="ECO:0000313" key="4">
    <source>
        <dbReference type="EMBL" id="KAK9686951.1"/>
    </source>
</evidence>
<sequence>MTDAEVKENSRYSHSDARRDSRDDLSIDQLNSNSQMDNRRTHSPRRDESSRRNSVEEVNPGNNLFITGLSKLTREQDLEVLFTKFGKVSKCEVVREPHSRESRRFAFVEMENLDEAEAAIKAISGQDVHGRIITVEKARRSRPRDPTPGMYAGKPRPRRPERRYDPYPPPSYEPRYDRMPSREYERRPYSRDYDRYEREYSGGGGSGRFDRVDKYDRYERYPRSYDSYDRYERPSRYDRYEDRDRRPRYDYPPAGMPPRSRSPPPRSDRAYPERRSRSPRGDRGSFTDRRSRSPR</sequence>
<feature type="region of interest" description="Disordered" evidence="2">
    <location>
        <begin position="223"/>
        <end position="295"/>
    </location>
</feature>
<feature type="compositionally biased region" description="Basic and acidic residues" evidence="2">
    <location>
        <begin position="37"/>
        <end position="55"/>
    </location>
</feature>
<dbReference type="PROSITE" id="PS50102">
    <property type="entry name" value="RRM"/>
    <property type="match status" value="1"/>
</dbReference>
<evidence type="ECO:0000256" key="1">
    <source>
        <dbReference type="PROSITE-ProRule" id="PRU00176"/>
    </source>
</evidence>
<dbReference type="InterPro" id="IPR000504">
    <property type="entry name" value="RRM_dom"/>
</dbReference>
<accession>A0ABR2VPA7</accession>
<dbReference type="SMART" id="SM00360">
    <property type="entry name" value="RRM"/>
    <property type="match status" value="1"/>
</dbReference>
<dbReference type="Pfam" id="PF00076">
    <property type="entry name" value="RRM_1"/>
    <property type="match status" value="1"/>
</dbReference>
<dbReference type="Proteomes" id="UP001479436">
    <property type="component" value="Unassembled WGS sequence"/>
</dbReference>
<comment type="caution">
    <text evidence="4">The sequence shown here is derived from an EMBL/GenBank/DDBJ whole genome shotgun (WGS) entry which is preliminary data.</text>
</comment>
<feature type="compositionally biased region" description="Basic and acidic residues" evidence="2">
    <location>
        <begin position="174"/>
        <end position="190"/>
    </location>
</feature>